<proteinExistence type="predicted"/>
<comment type="caution">
    <text evidence="1">The sequence shown here is derived from an EMBL/GenBank/DDBJ whole genome shotgun (WGS) entry which is preliminary data.</text>
</comment>
<name>A0A482VBZ2_ASBVE</name>
<gene>
    <name evidence="1" type="ORF">BDFB_007971</name>
</gene>
<dbReference type="Proteomes" id="UP000292052">
    <property type="component" value="Unassembled WGS sequence"/>
</dbReference>
<dbReference type="AlphaFoldDB" id="A0A482VBZ2"/>
<keyword evidence="2" id="KW-1185">Reference proteome</keyword>
<evidence type="ECO:0000313" key="1">
    <source>
        <dbReference type="EMBL" id="RZB40803.1"/>
    </source>
</evidence>
<organism evidence="1 2">
    <name type="scientific">Asbolus verrucosus</name>
    <name type="common">Desert ironclad beetle</name>
    <dbReference type="NCBI Taxonomy" id="1661398"/>
    <lineage>
        <taxon>Eukaryota</taxon>
        <taxon>Metazoa</taxon>
        <taxon>Ecdysozoa</taxon>
        <taxon>Arthropoda</taxon>
        <taxon>Hexapoda</taxon>
        <taxon>Insecta</taxon>
        <taxon>Pterygota</taxon>
        <taxon>Neoptera</taxon>
        <taxon>Endopterygota</taxon>
        <taxon>Coleoptera</taxon>
        <taxon>Polyphaga</taxon>
        <taxon>Cucujiformia</taxon>
        <taxon>Tenebrionidae</taxon>
        <taxon>Pimeliinae</taxon>
        <taxon>Asbolus</taxon>
    </lineage>
</organism>
<evidence type="ECO:0000313" key="2">
    <source>
        <dbReference type="Proteomes" id="UP000292052"/>
    </source>
</evidence>
<dbReference type="EMBL" id="QDEB01115831">
    <property type="protein sequence ID" value="RZB40803.1"/>
    <property type="molecule type" value="Genomic_DNA"/>
</dbReference>
<dbReference type="OrthoDB" id="6781091at2759"/>
<sequence>MTVNDYKETACATAGQEDMEVDSVIQPQQVQDSENLLGRVLAGQRCPVARLVHCPSAFQPSRVLSLSIHPSSSRALTFNSTNSPRFKDPCQRIEPRGGVALFAAESAARCGDCIEVGAAPRRG</sequence>
<accession>A0A482VBZ2</accession>
<reference evidence="1 2" key="1">
    <citation type="submission" date="2017-03" db="EMBL/GenBank/DDBJ databases">
        <title>Genome of the blue death feigning beetle - Asbolus verrucosus.</title>
        <authorList>
            <person name="Rider S.D."/>
        </authorList>
    </citation>
    <scope>NUCLEOTIDE SEQUENCE [LARGE SCALE GENOMIC DNA]</scope>
    <source>
        <strain evidence="1">Butters</strain>
        <tissue evidence="1">Head and leg muscle</tissue>
    </source>
</reference>
<protein>
    <submittedName>
        <fullName evidence="1">Uncharacterized protein</fullName>
    </submittedName>
</protein>